<name>A0A133VLG0_9EURY</name>
<accession>A0A133VLG0</accession>
<organism evidence="1 2">
    <name type="scientific">candidate division MSBL1 archaeon SCGC-AAA382A20</name>
    <dbReference type="NCBI Taxonomy" id="1698280"/>
    <lineage>
        <taxon>Archaea</taxon>
        <taxon>Methanobacteriati</taxon>
        <taxon>Methanobacteriota</taxon>
        <taxon>candidate division MSBL1</taxon>
    </lineage>
</organism>
<sequence length="107" mass="12176">MKHSTEFRFYPPLFFYRESIPRVSKTTPFLSRSHKSEISLYPPETMNKLKAKCKECGKSGEVITMLVGGEEPDVENNFTCYGCWRKKAGSNRVRAGAGDPPIGWLKK</sequence>
<keyword evidence="2" id="KW-1185">Reference proteome</keyword>
<gene>
    <name evidence="1" type="ORF">AKJ51_01625</name>
</gene>
<dbReference type="Proteomes" id="UP000070263">
    <property type="component" value="Unassembled WGS sequence"/>
</dbReference>
<reference evidence="1 2" key="1">
    <citation type="journal article" date="2016" name="Sci. Rep.">
        <title>Metabolic traits of an uncultured archaeal lineage -MSBL1- from brine pools of the Red Sea.</title>
        <authorList>
            <person name="Mwirichia R."/>
            <person name="Alam I."/>
            <person name="Rashid M."/>
            <person name="Vinu M."/>
            <person name="Ba-Alawi W."/>
            <person name="Anthony Kamau A."/>
            <person name="Kamanda Ngugi D."/>
            <person name="Goker M."/>
            <person name="Klenk H.P."/>
            <person name="Bajic V."/>
            <person name="Stingl U."/>
        </authorList>
    </citation>
    <scope>NUCLEOTIDE SEQUENCE [LARGE SCALE GENOMIC DNA]</scope>
    <source>
        <strain evidence="1">SCGC-AAA382A20</strain>
    </source>
</reference>
<proteinExistence type="predicted"/>
<dbReference type="AlphaFoldDB" id="A0A133VLG0"/>
<comment type="caution">
    <text evidence="1">The sequence shown here is derived from an EMBL/GenBank/DDBJ whole genome shotgun (WGS) entry which is preliminary data.</text>
</comment>
<dbReference type="EMBL" id="LHYE01000011">
    <property type="protein sequence ID" value="KXB07285.1"/>
    <property type="molecule type" value="Genomic_DNA"/>
</dbReference>
<evidence type="ECO:0000313" key="1">
    <source>
        <dbReference type="EMBL" id="KXB07285.1"/>
    </source>
</evidence>
<evidence type="ECO:0000313" key="2">
    <source>
        <dbReference type="Proteomes" id="UP000070263"/>
    </source>
</evidence>
<protein>
    <submittedName>
        <fullName evidence="1">Uncharacterized protein</fullName>
    </submittedName>
</protein>